<gene>
    <name evidence="1" type="ORF">GCM10025781_00450</name>
</gene>
<evidence type="ECO:0000313" key="2">
    <source>
        <dbReference type="Proteomes" id="UP001501446"/>
    </source>
</evidence>
<protein>
    <recommendedName>
        <fullName evidence="3">Swt1-like HEPN domain-containing protein</fullName>
    </recommendedName>
</protein>
<dbReference type="Proteomes" id="UP001501446">
    <property type="component" value="Unassembled WGS sequence"/>
</dbReference>
<evidence type="ECO:0008006" key="3">
    <source>
        <dbReference type="Google" id="ProtNLM"/>
    </source>
</evidence>
<sequence>MDPALALRAIENALRLAILAVEGDEWIELQGAPERSKLEAKRDDEFRRRDGVQTSQDLLEFTDFYSLKDLILKNWPDFKIVFRDRARFKVYLEVAEDVRNAVAHSRQIALFEKDLLSGIAGHVRTLVSDYRTEKDPSARFYPLIEEVSDTFGNIGLKDTYFADKPLGRLEVGDEIRFRASAFSSLDVELIWKFQDKDNSTYHLPGEDDSLAEVGRGSDVEFKYVVTREDVGEWVVFSVILTSSFDFHRQDLYDDARYFVYQVNPPLPNAL</sequence>
<dbReference type="EMBL" id="BAABLN010000001">
    <property type="protein sequence ID" value="GAA4687753.1"/>
    <property type="molecule type" value="Genomic_DNA"/>
</dbReference>
<name>A0ABP8WFP4_9MICC</name>
<dbReference type="RefSeq" id="WP_345310174.1">
    <property type="nucleotide sequence ID" value="NZ_BAABLN010000001.1"/>
</dbReference>
<keyword evidence="2" id="KW-1185">Reference proteome</keyword>
<evidence type="ECO:0000313" key="1">
    <source>
        <dbReference type="EMBL" id="GAA4687753.1"/>
    </source>
</evidence>
<accession>A0ABP8WFP4</accession>
<organism evidence="1 2">
    <name type="scientific">Kocuria gwangalliensis</name>
    <dbReference type="NCBI Taxonomy" id="501592"/>
    <lineage>
        <taxon>Bacteria</taxon>
        <taxon>Bacillati</taxon>
        <taxon>Actinomycetota</taxon>
        <taxon>Actinomycetes</taxon>
        <taxon>Micrococcales</taxon>
        <taxon>Micrococcaceae</taxon>
        <taxon>Kocuria</taxon>
    </lineage>
</organism>
<proteinExistence type="predicted"/>
<comment type="caution">
    <text evidence="1">The sequence shown here is derived from an EMBL/GenBank/DDBJ whole genome shotgun (WGS) entry which is preliminary data.</text>
</comment>
<reference evidence="2" key="1">
    <citation type="journal article" date="2019" name="Int. J. Syst. Evol. Microbiol.">
        <title>The Global Catalogue of Microorganisms (GCM) 10K type strain sequencing project: providing services to taxonomists for standard genome sequencing and annotation.</title>
        <authorList>
            <consortium name="The Broad Institute Genomics Platform"/>
            <consortium name="The Broad Institute Genome Sequencing Center for Infectious Disease"/>
            <person name="Wu L."/>
            <person name="Ma J."/>
        </authorList>
    </citation>
    <scope>NUCLEOTIDE SEQUENCE [LARGE SCALE GENOMIC DNA]</scope>
    <source>
        <strain evidence="2">JCM 18958</strain>
    </source>
</reference>